<evidence type="ECO:0000256" key="7">
    <source>
        <dbReference type="RuleBase" id="RU364056"/>
    </source>
</evidence>
<keyword evidence="4 7" id="KW-0560">Oxidoreductase</keyword>
<evidence type="ECO:0000256" key="5">
    <source>
        <dbReference type="ARBA" id="ARBA00049026"/>
    </source>
</evidence>
<evidence type="ECO:0000259" key="9">
    <source>
        <dbReference type="Pfam" id="PF02347"/>
    </source>
</evidence>
<dbReference type="GO" id="GO:0005960">
    <property type="term" value="C:glycine cleavage complex"/>
    <property type="evidence" value="ECO:0007669"/>
    <property type="project" value="TreeGrafter"/>
</dbReference>
<evidence type="ECO:0000256" key="4">
    <source>
        <dbReference type="ARBA" id="ARBA00023002"/>
    </source>
</evidence>
<keyword evidence="12" id="KW-1185">Reference proteome</keyword>
<evidence type="ECO:0000256" key="1">
    <source>
        <dbReference type="ARBA" id="ARBA00001933"/>
    </source>
</evidence>
<organism evidence="11 12">
    <name type="scientific">Naematelia encephala</name>
    <dbReference type="NCBI Taxonomy" id="71784"/>
    <lineage>
        <taxon>Eukaryota</taxon>
        <taxon>Fungi</taxon>
        <taxon>Dikarya</taxon>
        <taxon>Basidiomycota</taxon>
        <taxon>Agaricomycotina</taxon>
        <taxon>Tremellomycetes</taxon>
        <taxon>Tremellales</taxon>
        <taxon>Naemateliaceae</taxon>
        <taxon>Naematelia</taxon>
    </lineage>
</organism>
<comment type="cofactor">
    <cofactor evidence="1 6 7">
        <name>pyridoxal 5'-phosphate</name>
        <dbReference type="ChEBI" id="CHEBI:597326"/>
    </cofactor>
</comment>
<dbReference type="GO" id="GO:0016594">
    <property type="term" value="F:glycine binding"/>
    <property type="evidence" value="ECO:0007669"/>
    <property type="project" value="TreeGrafter"/>
</dbReference>
<keyword evidence="7" id="KW-0496">Mitochondrion</keyword>
<feature type="domain" description="Glycine dehydrogenase C-terminal" evidence="10">
    <location>
        <begin position="871"/>
        <end position="991"/>
    </location>
</feature>
<dbReference type="GO" id="GO:0019464">
    <property type="term" value="P:glycine decarboxylation via glycine cleavage system"/>
    <property type="evidence" value="ECO:0007669"/>
    <property type="project" value="TreeGrafter"/>
</dbReference>
<dbReference type="PANTHER" id="PTHR11773">
    <property type="entry name" value="GLYCINE DEHYDROGENASE, DECARBOXYLATING"/>
    <property type="match status" value="1"/>
</dbReference>
<dbReference type="FunCoup" id="A0A1Y2AYU5">
    <property type="interactions" value="234"/>
</dbReference>
<dbReference type="FunFam" id="3.40.640.10:FF:000005">
    <property type="entry name" value="Glycine dehydrogenase (decarboxylating), mitochondrial"/>
    <property type="match status" value="1"/>
</dbReference>
<comment type="catalytic activity">
    <reaction evidence="5 7">
        <text>N(6)-[(R)-lipoyl]-L-lysyl-[glycine-cleavage complex H protein] + glycine + H(+) = N(6)-[(R)-S(8)-aminomethyldihydrolipoyl]-L-lysyl-[glycine-cleavage complex H protein] + CO2</text>
        <dbReference type="Rhea" id="RHEA:24304"/>
        <dbReference type="Rhea" id="RHEA-COMP:10494"/>
        <dbReference type="Rhea" id="RHEA-COMP:10495"/>
        <dbReference type="ChEBI" id="CHEBI:15378"/>
        <dbReference type="ChEBI" id="CHEBI:16526"/>
        <dbReference type="ChEBI" id="CHEBI:57305"/>
        <dbReference type="ChEBI" id="CHEBI:83099"/>
        <dbReference type="ChEBI" id="CHEBI:83143"/>
        <dbReference type="EC" id="1.4.4.2"/>
    </reaction>
</comment>
<dbReference type="OrthoDB" id="6537869at2759"/>
<feature type="domain" description="Glycine cleavage system P-protein N-terminal" evidence="9">
    <location>
        <begin position="80"/>
        <end position="522"/>
    </location>
</feature>
<comment type="similarity">
    <text evidence="2 7">Belongs to the GcvP family.</text>
</comment>
<accession>A0A1Y2AYU5</accession>
<dbReference type="InterPro" id="IPR049315">
    <property type="entry name" value="GDC-P_N"/>
</dbReference>
<dbReference type="PANTHER" id="PTHR11773:SF1">
    <property type="entry name" value="GLYCINE DEHYDROGENASE (DECARBOXYLATING), MITOCHONDRIAL"/>
    <property type="match status" value="1"/>
</dbReference>
<sequence>MSLLSITLRASRVGISNSAAPRRSVRLLSTTSTLLQPQTTSSVKSSTTATQPHPAPATAPKAYHPSTSSVFTPLDTFLPRHIGPRSNDVEEMLSVLGYKSMDDFVDDTIPRGVRVQELTDTDDGGLRPLSELELRRRAEQVAAMNKEMKSYIGMGYHNAIVPPIIQRNVLENPAWYTAYTPYSPEQSQGRLESLINFQTIAISLTGLPIANASLLDESTACAEAMAMCLAAVPKAKFTKGKKVFLVSPSVAPQTMAVLETRASGFGIELKIAQSNQGFKEELEQLGEDKLMGVLVQYPDVNGEVGEWASTASKVKELGGKMVVATDLLALTMLTPPGEWGADIVCGNSQRFGVPMGYGGPHAAFFACTDELKRKMPGRLVGLSKDARGGPAYRLALQTREQHIRREKATSNVCTAQALLANMAAMYAVYHGPEGLRRIAGKVHSLTRVLAQSLTSLGFTITNKTFFDTLTIDVSTAGVSAQQVHATSVQAGINFRRIDETTIGVTLDESVGPLDLTDIVNVFYRVTKKADITPDVLDKLSQEMSLSAESVTETIGSGGRTSEFLKQSVFNKHHSETDMLRYMMSLQEKDYSLVHGMIPLGSCTMKLNSTSSMVPLSWKEFGGLHPFAPVDQAKGYTVMFEELERDLSLATGYDATSIQPNSGASGEFAGLKVIQAYHASRNQGHRDVCLIPLSAHGTNPASAAMVGYKVIPIKALTDGSLDLADLKDKAEKHKDNLAAFMVTYPSTFGVFEEGIEEACQIVHDNGGQVYVDGANCNSLIGLTSLGRVGGDVSHTNLHKTFSIPHGGGGPGVGPISCKAHLAPFLPGHPLITTGGEKAITAVSAAPWGSASINTISWAYIKMLGGSGLTNVSKIALLNANYIAERLRPYYNIRFKNKNGRVAHECLIDLAEFEKSAGLKVSDFSKRLQDYSFHPPTAQWPISTCWLIEPTESEPKHELDRFIDALISIRKEVDEVIAGEQPKDDNVFKNAPHPLAVLTDAEWTRPYSREKAVFPVSGLKRNKFWPSVSRVDDAAGDLNLICECGTVEEYA</sequence>
<dbReference type="InterPro" id="IPR020581">
    <property type="entry name" value="GDC_P"/>
</dbReference>
<protein>
    <recommendedName>
        <fullName evidence="7">Glycine cleavage system P protein</fullName>
        <ecNumber evidence="7">1.4.4.2</ecNumber>
    </recommendedName>
</protein>
<comment type="function">
    <text evidence="7">The glycine cleavage system catalyzes the degradation of glycine.</text>
</comment>
<evidence type="ECO:0000256" key="8">
    <source>
        <dbReference type="SAM" id="MobiDB-lite"/>
    </source>
</evidence>
<evidence type="ECO:0000256" key="3">
    <source>
        <dbReference type="ARBA" id="ARBA00022898"/>
    </source>
</evidence>
<dbReference type="GO" id="GO:0005739">
    <property type="term" value="C:mitochondrion"/>
    <property type="evidence" value="ECO:0007669"/>
    <property type="project" value="UniProtKB-SubCell"/>
</dbReference>
<evidence type="ECO:0000256" key="6">
    <source>
        <dbReference type="PIRSR" id="PIRSR603437-50"/>
    </source>
</evidence>
<name>A0A1Y2AYU5_9TREE</name>
<feature type="region of interest" description="Disordered" evidence="8">
    <location>
        <begin position="29"/>
        <end position="65"/>
    </location>
</feature>
<dbReference type="Proteomes" id="UP000193986">
    <property type="component" value="Unassembled WGS sequence"/>
</dbReference>
<evidence type="ECO:0000313" key="11">
    <source>
        <dbReference type="EMBL" id="ORY27470.1"/>
    </source>
</evidence>
<dbReference type="GO" id="GO:0004375">
    <property type="term" value="F:glycine dehydrogenase (decarboxylating) activity"/>
    <property type="evidence" value="ECO:0007669"/>
    <property type="project" value="UniProtKB-UniRule"/>
</dbReference>
<dbReference type="EC" id="1.4.4.2" evidence="7"/>
<dbReference type="SUPFAM" id="SSF53383">
    <property type="entry name" value="PLP-dependent transferases"/>
    <property type="match status" value="2"/>
</dbReference>
<gene>
    <name evidence="11" type="ORF">BCR39DRAFT_538171</name>
</gene>
<evidence type="ECO:0000313" key="12">
    <source>
        <dbReference type="Proteomes" id="UP000193986"/>
    </source>
</evidence>
<keyword evidence="3 6" id="KW-0663">Pyridoxal phosphate</keyword>
<dbReference type="AlphaFoldDB" id="A0A1Y2AYU5"/>
<dbReference type="Pfam" id="PF21478">
    <property type="entry name" value="GcvP2_C"/>
    <property type="match status" value="1"/>
</dbReference>
<dbReference type="Gene3D" id="3.90.1150.10">
    <property type="entry name" value="Aspartate Aminotransferase, domain 1"/>
    <property type="match status" value="2"/>
</dbReference>
<comment type="caution">
    <text evidence="11">The sequence shown here is derived from an EMBL/GenBank/DDBJ whole genome shotgun (WGS) entry which is preliminary data.</text>
</comment>
<dbReference type="Gene3D" id="3.40.640.10">
    <property type="entry name" value="Type I PLP-dependent aspartate aminotransferase-like (Major domain)"/>
    <property type="match status" value="2"/>
</dbReference>
<proteinExistence type="inferred from homology"/>
<dbReference type="InterPro" id="IPR003437">
    <property type="entry name" value="GcvP"/>
</dbReference>
<reference evidence="11 12" key="1">
    <citation type="submission" date="2016-07" db="EMBL/GenBank/DDBJ databases">
        <title>Pervasive Adenine N6-methylation of Active Genes in Fungi.</title>
        <authorList>
            <consortium name="DOE Joint Genome Institute"/>
            <person name="Mondo S.J."/>
            <person name="Dannebaum R.O."/>
            <person name="Kuo R.C."/>
            <person name="Labutti K."/>
            <person name="Haridas S."/>
            <person name="Kuo A."/>
            <person name="Salamov A."/>
            <person name="Ahrendt S.R."/>
            <person name="Lipzen A."/>
            <person name="Sullivan W."/>
            <person name="Andreopoulos W.B."/>
            <person name="Clum A."/>
            <person name="Lindquist E."/>
            <person name="Daum C."/>
            <person name="Ramamoorthy G.K."/>
            <person name="Gryganskyi A."/>
            <person name="Culley D."/>
            <person name="Magnuson J.K."/>
            <person name="James T.Y."/>
            <person name="O'Malley M.A."/>
            <person name="Stajich J.E."/>
            <person name="Spatafora J.W."/>
            <person name="Visel A."/>
            <person name="Grigoriev I.V."/>
        </authorList>
    </citation>
    <scope>NUCLEOTIDE SEQUENCE [LARGE SCALE GENOMIC DNA]</scope>
    <source>
        <strain evidence="11 12">68-887.2</strain>
    </source>
</reference>
<dbReference type="NCBIfam" id="TIGR00461">
    <property type="entry name" value="gcvP"/>
    <property type="match status" value="1"/>
</dbReference>
<dbReference type="GO" id="GO:0030170">
    <property type="term" value="F:pyridoxal phosphate binding"/>
    <property type="evidence" value="ECO:0007669"/>
    <property type="project" value="TreeGrafter"/>
</dbReference>
<evidence type="ECO:0000256" key="2">
    <source>
        <dbReference type="ARBA" id="ARBA00010756"/>
    </source>
</evidence>
<keyword evidence="7" id="KW-0809">Transit peptide</keyword>
<dbReference type="FunFam" id="3.90.1150.10:FF:000097">
    <property type="entry name" value="Glycine cleavage system P protein"/>
    <property type="match status" value="1"/>
</dbReference>
<dbReference type="EMBL" id="MCFC01000038">
    <property type="protein sequence ID" value="ORY27470.1"/>
    <property type="molecule type" value="Genomic_DNA"/>
</dbReference>
<comment type="subcellular location">
    <subcellularLocation>
        <location evidence="7">Mitochondrion</location>
    </subcellularLocation>
</comment>
<comment type="subunit">
    <text evidence="7">The glycine cleavage system is composed of four proteins: P, T, L and H.</text>
</comment>
<dbReference type="Pfam" id="PF02347">
    <property type="entry name" value="GDC-P"/>
    <property type="match status" value="1"/>
</dbReference>
<dbReference type="CDD" id="cd00613">
    <property type="entry name" value="GDC-P"/>
    <property type="match status" value="1"/>
</dbReference>
<feature type="modified residue" description="N6-(pyridoxal phosphate)lysine" evidence="6">
    <location>
        <position position="798"/>
    </location>
</feature>
<dbReference type="STRING" id="71784.A0A1Y2AYU5"/>
<dbReference type="InterPro" id="IPR015421">
    <property type="entry name" value="PyrdxlP-dep_Trfase_major"/>
</dbReference>
<dbReference type="InterPro" id="IPR015424">
    <property type="entry name" value="PyrdxlP-dep_Trfase"/>
</dbReference>
<dbReference type="FunFam" id="3.40.640.10:FF:000007">
    <property type="entry name" value="glycine dehydrogenase (Decarboxylating), mitochondrial"/>
    <property type="match status" value="1"/>
</dbReference>
<evidence type="ECO:0000259" key="10">
    <source>
        <dbReference type="Pfam" id="PF21478"/>
    </source>
</evidence>
<dbReference type="InterPro" id="IPR049316">
    <property type="entry name" value="GDC-P_C"/>
</dbReference>
<feature type="compositionally biased region" description="Low complexity" evidence="8">
    <location>
        <begin position="29"/>
        <end position="60"/>
    </location>
</feature>
<dbReference type="InParanoid" id="A0A1Y2AYU5"/>
<dbReference type="InterPro" id="IPR015422">
    <property type="entry name" value="PyrdxlP-dep_Trfase_small"/>
</dbReference>